<proteinExistence type="predicted"/>
<name>A0A147BQ72_IXORI</name>
<evidence type="ECO:0000313" key="2">
    <source>
        <dbReference type="EMBL" id="JAR92515.1"/>
    </source>
</evidence>
<dbReference type="EMBL" id="GEGO01002889">
    <property type="protein sequence ID" value="JAR92515.1"/>
    <property type="molecule type" value="Transcribed_RNA"/>
</dbReference>
<organism evidence="2">
    <name type="scientific">Ixodes ricinus</name>
    <name type="common">Common tick</name>
    <name type="synonym">Acarus ricinus</name>
    <dbReference type="NCBI Taxonomy" id="34613"/>
    <lineage>
        <taxon>Eukaryota</taxon>
        <taxon>Metazoa</taxon>
        <taxon>Ecdysozoa</taxon>
        <taxon>Arthropoda</taxon>
        <taxon>Chelicerata</taxon>
        <taxon>Arachnida</taxon>
        <taxon>Acari</taxon>
        <taxon>Parasitiformes</taxon>
        <taxon>Ixodida</taxon>
        <taxon>Ixodoidea</taxon>
        <taxon>Ixodidae</taxon>
        <taxon>Ixodinae</taxon>
        <taxon>Ixodes</taxon>
    </lineage>
</organism>
<feature type="signal peptide" evidence="1">
    <location>
        <begin position="1"/>
        <end position="28"/>
    </location>
</feature>
<dbReference type="AlphaFoldDB" id="A0A147BQ72"/>
<evidence type="ECO:0000256" key="1">
    <source>
        <dbReference type="SAM" id="SignalP"/>
    </source>
</evidence>
<accession>A0A147BQ72</accession>
<feature type="non-terminal residue" evidence="2">
    <location>
        <position position="1"/>
    </location>
</feature>
<keyword evidence="1" id="KW-0732">Signal</keyword>
<sequence>VSRKHTNMNAVFVVSLVVLGTLTYSSLGLPPMSANVQARILDMQHWCRGQSCTGNSHCSPRCDCVTEKGNDRKFCYFFDG</sequence>
<feature type="chain" id="PRO_5007542727" evidence="1">
    <location>
        <begin position="29"/>
        <end position="80"/>
    </location>
</feature>
<protein>
    <submittedName>
        <fullName evidence="2">Putative secreted protein</fullName>
    </submittedName>
</protein>
<reference evidence="2" key="1">
    <citation type="journal article" date="2018" name="PLoS Negl. Trop. Dis.">
        <title>Sialome diversity of ticks revealed by RNAseq of single tick salivary glands.</title>
        <authorList>
            <person name="Perner J."/>
            <person name="Kropackova S."/>
            <person name="Kopacek P."/>
            <person name="Ribeiro J.M."/>
        </authorList>
    </citation>
    <scope>NUCLEOTIDE SEQUENCE</scope>
    <source>
        <strain evidence="2">Siblings of single egg batch collected in Ceske Budejovice</strain>
        <tissue evidence="2">Salivary glands</tissue>
    </source>
</reference>